<dbReference type="AlphaFoldDB" id="A0A1G1SVH9"/>
<keyword evidence="4" id="KW-0804">Transcription</keyword>
<dbReference type="InterPro" id="IPR013325">
    <property type="entry name" value="RNA_pol_sigma_r2"/>
</dbReference>
<feature type="domain" description="RNA polymerase sigma factor 70 region 4 type 2" evidence="5">
    <location>
        <begin position="135"/>
        <end position="186"/>
    </location>
</feature>
<keyword evidence="3" id="KW-0731">Sigma factor</keyword>
<gene>
    <name evidence="6" type="ORF">BEN47_04500</name>
</gene>
<dbReference type="InterPro" id="IPR014284">
    <property type="entry name" value="RNA_pol_sigma-70_dom"/>
</dbReference>
<dbReference type="STRING" id="1908237.BEN47_04500"/>
<evidence type="ECO:0000256" key="4">
    <source>
        <dbReference type="ARBA" id="ARBA00023163"/>
    </source>
</evidence>
<dbReference type="Gene3D" id="1.10.10.10">
    <property type="entry name" value="Winged helix-like DNA-binding domain superfamily/Winged helix DNA-binding domain"/>
    <property type="match status" value="1"/>
</dbReference>
<dbReference type="PANTHER" id="PTHR43133">
    <property type="entry name" value="RNA POLYMERASE ECF-TYPE SIGMA FACTO"/>
    <property type="match status" value="1"/>
</dbReference>
<dbReference type="OrthoDB" id="679904at2"/>
<sequence length="210" mass="23984">MHRSGTTVSKHVRGYATWDDAALVQALQRGDEHAFAEIYTRYGLHLLEQAYRKVNSREAAEEMVQDLFATLWHKRETAVILKLKEYLGAAIKYRVINQIKNKLTQQQYLAYSRVVLSEADHKTEHDLAAADLSGALTRSLARLPGHTRQIFQLSRMEHQTVPQIAGRLQLSPKAVEYHLTRALKMLRVSLKDFLVPALLLFCELISYISA</sequence>
<dbReference type="Pfam" id="PF08281">
    <property type="entry name" value="Sigma70_r4_2"/>
    <property type="match status" value="1"/>
</dbReference>
<organism evidence="6 7">
    <name type="scientific">Hymenobacter lapidarius</name>
    <dbReference type="NCBI Taxonomy" id="1908237"/>
    <lineage>
        <taxon>Bacteria</taxon>
        <taxon>Pseudomonadati</taxon>
        <taxon>Bacteroidota</taxon>
        <taxon>Cytophagia</taxon>
        <taxon>Cytophagales</taxon>
        <taxon>Hymenobacteraceae</taxon>
        <taxon>Hymenobacter</taxon>
    </lineage>
</organism>
<dbReference type="SUPFAM" id="SSF88659">
    <property type="entry name" value="Sigma3 and sigma4 domains of RNA polymerase sigma factors"/>
    <property type="match status" value="1"/>
</dbReference>
<proteinExistence type="inferred from homology"/>
<dbReference type="InterPro" id="IPR036388">
    <property type="entry name" value="WH-like_DNA-bd_sf"/>
</dbReference>
<evidence type="ECO:0000313" key="6">
    <source>
        <dbReference type="EMBL" id="OGX82638.1"/>
    </source>
</evidence>
<dbReference type="GO" id="GO:0016987">
    <property type="term" value="F:sigma factor activity"/>
    <property type="evidence" value="ECO:0007669"/>
    <property type="project" value="UniProtKB-KW"/>
</dbReference>
<protein>
    <recommendedName>
        <fullName evidence="5">RNA polymerase sigma factor 70 region 4 type 2 domain-containing protein</fullName>
    </recommendedName>
</protein>
<dbReference type="InterPro" id="IPR013249">
    <property type="entry name" value="RNA_pol_sigma70_r4_t2"/>
</dbReference>
<keyword evidence="2" id="KW-0805">Transcription regulation</keyword>
<evidence type="ECO:0000256" key="2">
    <source>
        <dbReference type="ARBA" id="ARBA00023015"/>
    </source>
</evidence>
<comment type="caution">
    <text evidence="6">The sequence shown here is derived from an EMBL/GenBank/DDBJ whole genome shotgun (WGS) entry which is preliminary data.</text>
</comment>
<evidence type="ECO:0000259" key="5">
    <source>
        <dbReference type="Pfam" id="PF08281"/>
    </source>
</evidence>
<dbReference type="PANTHER" id="PTHR43133:SF46">
    <property type="entry name" value="RNA POLYMERASE SIGMA-70 FACTOR ECF SUBFAMILY"/>
    <property type="match status" value="1"/>
</dbReference>
<dbReference type="EMBL" id="MDZB01000142">
    <property type="protein sequence ID" value="OGX82638.1"/>
    <property type="molecule type" value="Genomic_DNA"/>
</dbReference>
<evidence type="ECO:0000313" key="7">
    <source>
        <dbReference type="Proteomes" id="UP000176294"/>
    </source>
</evidence>
<name>A0A1G1SVH9_9BACT</name>
<dbReference type="InterPro" id="IPR039425">
    <property type="entry name" value="RNA_pol_sigma-70-like"/>
</dbReference>
<dbReference type="GO" id="GO:0003677">
    <property type="term" value="F:DNA binding"/>
    <property type="evidence" value="ECO:0007669"/>
    <property type="project" value="InterPro"/>
</dbReference>
<evidence type="ECO:0000256" key="3">
    <source>
        <dbReference type="ARBA" id="ARBA00023082"/>
    </source>
</evidence>
<dbReference type="GO" id="GO:0006352">
    <property type="term" value="P:DNA-templated transcription initiation"/>
    <property type="evidence" value="ECO:0007669"/>
    <property type="project" value="InterPro"/>
</dbReference>
<dbReference type="InterPro" id="IPR013324">
    <property type="entry name" value="RNA_pol_sigma_r3/r4-like"/>
</dbReference>
<comment type="similarity">
    <text evidence="1">Belongs to the sigma-70 factor family. ECF subfamily.</text>
</comment>
<dbReference type="Proteomes" id="UP000176294">
    <property type="component" value="Unassembled WGS sequence"/>
</dbReference>
<keyword evidence="7" id="KW-1185">Reference proteome</keyword>
<dbReference type="Gene3D" id="1.10.1740.10">
    <property type="match status" value="1"/>
</dbReference>
<dbReference type="RefSeq" id="WP_070729917.1">
    <property type="nucleotide sequence ID" value="NZ_MDZB01000142.1"/>
</dbReference>
<reference evidence="6 7" key="1">
    <citation type="submission" date="2016-08" db="EMBL/GenBank/DDBJ databases">
        <title>Hymenobacter coccineus sp. nov., Hymenobacter lapidarius sp. nov. and Hymenobacter glacialis sp. nov., isolated from Antarctic soil.</title>
        <authorList>
            <person name="Sedlacek I."/>
            <person name="Kralova S."/>
            <person name="Kyrova K."/>
            <person name="Maslanova I."/>
            <person name="Stankova E."/>
            <person name="Vrbovska V."/>
            <person name="Nemec M."/>
            <person name="Bartak M."/>
            <person name="Svec P."/>
            <person name="Busse H.-J."/>
            <person name="Pantucek R."/>
        </authorList>
    </citation>
    <scope>NUCLEOTIDE SEQUENCE [LARGE SCALE GENOMIC DNA]</scope>
    <source>
        <strain evidence="6 7">CCM 8643</strain>
    </source>
</reference>
<accession>A0A1G1SVH9</accession>
<evidence type="ECO:0000256" key="1">
    <source>
        <dbReference type="ARBA" id="ARBA00010641"/>
    </source>
</evidence>
<dbReference type="NCBIfam" id="TIGR02937">
    <property type="entry name" value="sigma70-ECF"/>
    <property type="match status" value="1"/>
</dbReference>
<dbReference type="SUPFAM" id="SSF88946">
    <property type="entry name" value="Sigma2 domain of RNA polymerase sigma factors"/>
    <property type="match status" value="1"/>
</dbReference>